<feature type="transmembrane region" description="Helical" evidence="1">
    <location>
        <begin position="7"/>
        <end position="28"/>
    </location>
</feature>
<feature type="transmembrane region" description="Helical" evidence="1">
    <location>
        <begin position="48"/>
        <end position="66"/>
    </location>
</feature>
<keyword evidence="1" id="KW-1133">Transmembrane helix</keyword>
<dbReference type="Proteomes" id="UP001523216">
    <property type="component" value="Unassembled WGS sequence"/>
</dbReference>
<proteinExistence type="predicted"/>
<keyword evidence="3" id="KW-1185">Reference proteome</keyword>
<organism evidence="2 3">
    <name type="scientific">Paractinoplanes hotanensis</name>
    <dbReference type="NCBI Taxonomy" id="2906497"/>
    <lineage>
        <taxon>Bacteria</taxon>
        <taxon>Bacillati</taxon>
        <taxon>Actinomycetota</taxon>
        <taxon>Actinomycetes</taxon>
        <taxon>Micromonosporales</taxon>
        <taxon>Micromonosporaceae</taxon>
        <taxon>Paractinoplanes</taxon>
    </lineage>
</organism>
<accession>A0ABT0XX43</accession>
<evidence type="ECO:0000256" key="1">
    <source>
        <dbReference type="SAM" id="Phobius"/>
    </source>
</evidence>
<dbReference type="RefSeq" id="WP_251798168.1">
    <property type="nucleotide sequence ID" value="NZ_JAMQOL010000015.1"/>
</dbReference>
<feature type="transmembrane region" description="Helical" evidence="1">
    <location>
        <begin position="73"/>
        <end position="90"/>
    </location>
</feature>
<dbReference type="Pfam" id="PF14248">
    <property type="entry name" value="DUF4345"/>
    <property type="match status" value="1"/>
</dbReference>
<gene>
    <name evidence="2" type="ORF">LXN57_12210</name>
</gene>
<comment type="caution">
    <text evidence="2">The sequence shown here is derived from an EMBL/GenBank/DDBJ whole genome shotgun (WGS) entry which is preliminary data.</text>
</comment>
<protein>
    <submittedName>
        <fullName evidence="2">DUF4345 domain-containing protein</fullName>
    </submittedName>
</protein>
<feature type="transmembrane region" description="Helical" evidence="1">
    <location>
        <begin position="102"/>
        <end position="120"/>
    </location>
</feature>
<dbReference type="EMBL" id="JAMQOL010000015">
    <property type="protein sequence ID" value="MCM4078329.1"/>
    <property type="molecule type" value="Genomic_DNA"/>
</dbReference>
<keyword evidence="1" id="KW-0472">Membrane</keyword>
<name>A0ABT0XX43_9ACTN</name>
<evidence type="ECO:0000313" key="3">
    <source>
        <dbReference type="Proteomes" id="UP001523216"/>
    </source>
</evidence>
<reference evidence="2 3" key="1">
    <citation type="submission" date="2022-06" db="EMBL/GenBank/DDBJ databases">
        <title>Actinoplanes abujensis sp. nov., isolated from Nigerian arid soil.</title>
        <authorList>
            <person name="Ding P."/>
        </authorList>
    </citation>
    <scope>NUCLEOTIDE SEQUENCE [LARGE SCALE GENOMIC DNA]</scope>
    <source>
        <strain evidence="3">TRM88002</strain>
    </source>
</reference>
<keyword evidence="1" id="KW-0812">Transmembrane</keyword>
<evidence type="ECO:0000313" key="2">
    <source>
        <dbReference type="EMBL" id="MCM4078329.1"/>
    </source>
</evidence>
<sequence length="128" mass="12917">MIRRVTLFVSGAVALYIGGALLFLPAAFRGQYGIAMADDPSLYSETRASGAAVLAVGVLLVAGAIVARLEFTAAAAGGAVYLAYALARGYSGIVDGAPNSGLILGGVVELLLGLACLHVLTRRPIAPT</sequence>
<dbReference type="InterPro" id="IPR025597">
    <property type="entry name" value="DUF4345"/>
</dbReference>